<evidence type="ECO:0000256" key="1">
    <source>
        <dbReference type="ARBA" id="ARBA00000971"/>
    </source>
</evidence>
<evidence type="ECO:0000256" key="5">
    <source>
        <dbReference type="ARBA" id="ARBA00022618"/>
    </source>
</evidence>
<dbReference type="Pfam" id="PF05697">
    <property type="entry name" value="Trigger_N"/>
    <property type="match status" value="1"/>
</dbReference>
<keyword evidence="16" id="KW-1185">Reference proteome</keyword>
<dbReference type="PANTHER" id="PTHR30560:SF3">
    <property type="entry name" value="TRIGGER FACTOR-LIKE PROTEIN TIG, CHLOROPLASTIC"/>
    <property type="match status" value="1"/>
</dbReference>
<evidence type="ECO:0000256" key="12">
    <source>
        <dbReference type="PROSITE-ProRule" id="PRU00277"/>
    </source>
</evidence>
<dbReference type="GO" id="GO:0003755">
    <property type="term" value="F:peptidyl-prolyl cis-trans isomerase activity"/>
    <property type="evidence" value="ECO:0007669"/>
    <property type="project" value="UniProtKB-UniRule"/>
</dbReference>
<dbReference type="SUPFAM" id="SSF109998">
    <property type="entry name" value="Triger factor/SurA peptide-binding domain-like"/>
    <property type="match status" value="1"/>
</dbReference>
<dbReference type="GO" id="GO:0051083">
    <property type="term" value="P:'de novo' cotranslational protein folding"/>
    <property type="evidence" value="ECO:0007669"/>
    <property type="project" value="TreeGrafter"/>
</dbReference>
<evidence type="ECO:0000256" key="6">
    <source>
        <dbReference type="ARBA" id="ARBA00023110"/>
    </source>
</evidence>
<evidence type="ECO:0000256" key="13">
    <source>
        <dbReference type="RuleBase" id="RU003914"/>
    </source>
</evidence>
<dbReference type="InterPro" id="IPR037041">
    <property type="entry name" value="Trigger_fac_C_sf"/>
</dbReference>
<dbReference type="PROSITE" id="PS50059">
    <property type="entry name" value="FKBP_PPIASE"/>
    <property type="match status" value="1"/>
</dbReference>
<evidence type="ECO:0000259" key="14">
    <source>
        <dbReference type="PROSITE" id="PS50059"/>
    </source>
</evidence>
<comment type="domain">
    <text evidence="11">Consists of 3 domains; the N-terminus binds the ribosome, the middle domain has PPIase activity, while the C-terminus has intrinsic chaperone activity on its own.</text>
</comment>
<evidence type="ECO:0000256" key="11">
    <source>
        <dbReference type="HAMAP-Rule" id="MF_00303"/>
    </source>
</evidence>
<feature type="domain" description="PPIase FKBP-type" evidence="14">
    <location>
        <begin position="161"/>
        <end position="246"/>
    </location>
</feature>
<evidence type="ECO:0000256" key="10">
    <source>
        <dbReference type="ARBA" id="ARBA00029986"/>
    </source>
</evidence>
<keyword evidence="6 11" id="KW-0697">Rotamase</keyword>
<dbReference type="Pfam" id="PF00254">
    <property type="entry name" value="FKBP_C"/>
    <property type="match status" value="1"/>
</dbReference>
<dbReference type="GO" id="GO:0043335">
    <property type="term" value="P:protein unfolding"/>
    <property type="evidence" value="ECO:0007669"/>
    <property type="project" value="TreeGrafter"/>
</dbReference>
<comment type="similarity">
    <text evidence="2 11 13">Belongs to the FKBP-type PPIase family. Tig subfamily.</text>
</comment>
<keyword evidence="8 11" id="KW-0413">Isomerase</keyword>
<evidence type="ECO:0000256" key="9">
    <source>
        <dbReference type="ARBA" id="ARBA00023306"/>
    </source>
</evidence>
<dbReference type="SUPFAM" id="SSF54534">
    <property type="entry name" value="FKBP-like"/>
    <property type="match status" value="1"/>
</dbReference>
<dbReference type="EC" id="5.2.1.8" evidence="3 11"/>
<keyword evidence="5 11" id="KW-0132">Cell division</keyword>
<organism evidence="15 16">
    <name type="scientific">Ferrimonas sediminum</name>
    <dbReference type="NCBI Taxonomy" id="718193"/>
    <lineage>
        <taxon>Bacteria</taxon>
        <taxon>Pseudomonadati</taxon>
        <taxon>Pseudomonadota</taxon>
        <taxon>Gammaproteobacteria</taxon>
        <taxon>Alteromonadales</taxon>
        <taxon>Ferrimonadaceae</taxon>
        <taxon>Ferrimonas</taxon>
    </lineage>
</organism>
<dbReference type="SUPFAM" id="SSF102735">
    <property type="entry name" value="Trigger factor ribosome-binding domain"/>
    <property type="match status" value="1"/>
</dbReference>
<dbReference type="EMBL" id="FNEM01000016">
    <property type="protein sequence ID" value="SDJ95348.1"/>
    <property type="molecule type" value="Genomic_DNA"/>
</dbReference>
<dbReference type="RefSeq" id="WP_090367152.1">
    <property type="nucleotide sequence ID" value="NZ_FNEM01000016.1"/>
</dbReference>
<protein>
    <recommendedName>
        <fullName evidence="4 11">Trigger factor</fullName>
        <shortName evidence="11">TF</shortName>
        <ecNumber evidence="3 11">5.2.1.8</ecNumber>
    </recommendedName>
    <alternativeName>
        <fullName evidence="10 11">PPIase</fullName>
    </alternativeName>
</protein>
<comment type="function">
    <text evidence="11">Involved in protein export. Acts as a chaperone by maintaining the newly synthesized protein in an open conformation. Functions as a peptidyl-prolyl cis-trans isomerase.</text>
</comment>
<keyword evidence="9 11" id="KW-0131">Cell cycle</keyword>
<dbReference type="GO" id="GO:0044183">
    <property type="term" value="F:protein folding chaperone"/>
    <property type="evidence" value="ECO:0007669"/>
    <property type="project" value="TreeGrafter"/>
</dbReference>
<evidence type="ECO:0000313" key="15">
    <source>
        <dbReference type="EMBL" id="SDJ95348.1"/>
    </source>
</evidence>
<dbReference type="InterPro" id="IPR027304">
    <property type="entry name" value="Trigger_fact/SurA_dom_sf"/>
</dbReference>
<evidence type="ECO:0000313" key="16">
    <source>
        <dbReference type="Proteomes" id="UP000199527"/>
    </source>
</evidence>
<dbReference type="Gene3D" id="1.10.3120.10">
    <property type="entry name" value="Trigger factor, C-terminal domain"/>
    <property type="match status" value="1"/>
</dbReference>
<sequence>MQVSFETLEGLERRLTITVEAAEFEPKVTEKMKAEAKRVRLDGFRPGKVPVSVFKKRYGAAIRQETMGELMQQKFFEAIVEQKLNPAGAPRFDVIASNEGEDLQFAALFEVYPEVELQGLSDIEIEKPVCDVTDADVDTMIETLRTQHATFEAAEREAADSDKVKLDFEGSIDGEAFEGGKSEGFELVLGSGRMIPGFEDGILGKKAGDEFSIDVTFPEEYHAENLKGKVAQFAIKLHSVDAQVLPELNDEFVAKFGIEEGGLDALKAEIRKNMERELSQALKAKVKEQALDGLLKANEIDVPKPLVEGEINVLRQQAMQRFGNQQAQNMPELPAELFTEQAERRVRVGLLLGEVIKQKELKVEDERVNALIASMASAYEDPQEVVEYYNNNQEMMQNMRNVALEEQAVDALMADAKVSDKEVNFQEFMNQQQPSA</sequence>
<comment type="subcellular location">
    <subcellularLocation>
        <location evidence="11">Cytoplasm</location>
    </subcellularLocation>
    <text evidence="11">About half TF is bound to the ribosome near the polypeptide exit tunnel while the other half is free in the cytoplasm.</text>
</comment>
<dbReference type="InterPro" id="IPR046357">
    <property type="entry name" value="PPIase_dom_sf"/>
</dbReference>
<comment type="catalytic activity">
    <reaction evidence="1 11 12">
        <text>[protein]-peptidylproline (omega=180) = [protein]-peptidylproline (omega=0)</text>
        <dbReference type="Rhea" id="RHEA:16237"/>
        <dbReference type="Rhea" id="RHEA-COMP:10747"/>
        <dbReference type="Rhea" id="RHEA-COMP:10748"/>
        <dbReference type="ChEBI" id="CHEBI:83833"/>
        <dbReference type="ChEBI" id="CHEBI:83834"/>
        <dbReference type="EC" id="5.2.1.8"/>
    </reaction>
</comment>
<evidence type="ECO:0000256" key="8">
    <source>
        <dbReference type="ARBA" id="ARBA00023235"/>
    </source>
</evidence>
<dbReference type="GO" id="GO:0005737">
    <property type="term" value="C:cytoplasm"/>
    <property type="evidence" value="ECO:0007669"/>
    <property type="project" value="UniProtKB-SubCell"/>
</dbReference>
<dbReference type="InterPro" id="IPR005215">
    <property type="entry name" value="Trig_fac"/>
</dbReference>
<dbReference type="OrthoDB" id="9767721at2"/>
<dbReference type="Gene3D" id="3.30.70.1050">
    <property type="entry name" value="Trigger factor ribosome-binding domain"/>
    <property type="match status" value="1"/>
</dbReference>
<gene>
    <name evidence="11" type="primary">tig</name>
    <name evidence="15" type="ORF">SAMN04488540_11636</name>
</gene>
<reference evidence="16" key="1">
    <citation type="submission" date="2016-10" db="EMBL/GenBank/DDBJ databases">
        <authorList>
            <person name="Varghese N."/>
            <person name="Submissions S."/>
        </authorList>
    </citation>
    <scope>NUCLEOTIDE SEQUENCE [LARGE SCALE GENOMIC DNA]</scope>
    <source>
        <strain evidence="16">DSM 23317</strain>
    </source>
</reference>
<dbReference type="Pfam" id="PF05698">
    <property type="entry name" value="Trigger_C"/>
    <property type="match status" value="1"/>
</dbReference>
<dbReference type="InterPro" id="IPR001179">
    <property type="entry name" value="PPIase_FKBP_dom"/>
</dbReference>
<dbReference type="InterPro" id="IPR008881">
    <property type="entry name" value="Trigger_fac_ribosome-bd_bac"/>
</dbReference>
<dbReference type="AlphaFoldDB" id="A0A1G8XXS3"/>
<name>A0A1G8XXS3_9GAMM</name>
<dbReference type="InterPro" id="IPR008880">
    <property type="entry name" value="Trigger_fac_C"/>
</dbReference>
<evidence type="ECO:0000256" key="7">
    <source>
        <dbReference type="ARBA" id="ARBA00023186"/>
    </source>
</evidence>
<dbReference type="GO" id="GO:0051301">
    <property type="term" value="P:cell division"/>
    <property type="evidence" value="ECO:0007669"/>
    <property type="project" value="UniProtKB-KW"/>
</dbReference>
<dbReference type="PANTHER" id="PTHR30560">
    <property type="entry name" value="TRIGGER FACTOR CHAPERONE AND PEPTIDYL-PROLYL CIS/TRANS ISOMERASE"/>
    <property type="match status" value="1"/>
</dbReference>
<dbReference type="Proteomes" id="UP000199527">
    <property type="component" value="Unassembled WGS sequence"/>
</dbReference>
<dbReference type="GO" id="GO:0043022">
    <property type="term" value="F:ribosome binding"/>
    <property type="evidence" value="ECO:0007669"/>
    <property type="project" value="TreeGrafter"/>
</dbReference>
<dbReference type="NCBIfam" id="TIGR00115">
    <property type="entry name" value="tig"/>
    <property type="match status" value="1"/>
</dbReference>
<dbReference type="InterPro" id="IPR036611">
    <property type="entry name" value="Trigger_fac_ribosome-bd_sf"/>
</dbReference>
<keyword evidence="7 11" id="KW-0143">Chaperone</keyword>
<evidence type="ECO:0000256" key="2">
    <source>
        <dbReference type="ARBA" id="ARBA00005464"/>
    </source>
</evidence>
<evidence type="ECO:0000256" key="4">
    <source>
        <dbReference type="ARBA" id="ARBA00016902"/>
    </source>
</evidence>
<keyword evidence="11" id="KW-0963">Cytoplasm</keyword>
<dbReference type="PIRSF" id="PIRSF003095">
    <property type="entry name" value="Trigger_factor"/>
    <property type="match status" value="1"/>
</dbReference>
<dbReference type="HAMAP" id="MF_00303">
    <property type="entry name" value="Trigger_factor_Tig"/>
    <property type="match status" value="1"/>
</dbReference>
<proteinExistence type="inferred from homology"/>
<dbReference type="Gene3D" id="3.10.50.40">
    <property type="match status" value="1"/>
</dbReference>
<evidence type="ECO:0000256" key="3">
    <source>
        <dbReference type="ARBA" id="ARBA00013194"/>
    </source>
</evidence>
<dbReference type="FunFam" id="3.10.50.40:FF:000001">
    <property type="entry name" value="Trigger factor"/>
    <property type="match status" value="1"/>
</dbReference>
<dbReference type="GO" id="GO:0015031">
    <property type="term" value="P:protein transport"/>
    <property type="evidence" value="ECO:0007669"/>
    <property type="project" value="UniProtKB-UniRule"/>
</dbReference>
<accession>A0A1G8XXS3</accession>